<dbReference type="EMBL" id="JANCYW010000008">
    <property type="protein sequence ID" value="KAK4536472.1"/>
    <property type="molecule type" value="Genomic_DNA"/>
</dbReference>
<feature type="compositionally biased region" description="Low complexity" evidence="1">
    <location>
        <begin position="174"/>
        <end position="183"/>
    </location>
</feature>
<dbReference type="Proteomes" id="UP001301350">
    <property type="component" value="Unassembled WGS sequence"/>
</dbReference>
<feature type="compositionally biased region" description="Basic residues" evidence="1">
    <location>
        <begin position="58"/>
        <end position="67"/>
    </location>
</feature>
<sequence>MEVASEDTLPILREWIDPTQTSCWKTSSIMEDSDTLSALDPSPSDTTWRPWTRTRTPASHRSRKRRPSPLPTVEQLNEELEKDLLLLRNRAQLDVRRFYKSPGERSSLTISERDGRGDSHQVALGTVVPDAGERHGLARGDNLLRRERKSRWLEQIIHDAQLRETVRRRFRALQAQRAATSTARRPRQPSRRRHRR</sequence>
<dbReference type="AlphaFoldDB" id="A0AAV9IVW6"/>
<proteinExistence type="predicted"/>
<reference evidence="3 4" key="1">
    <citation type="submission" date="2022-07" db="EMBL/GenBank/DDBJ databases">
        <title>Genome-wide signatures of adaptation to extreme environments.</title>
        <authorList>
            <person name="Cho C.H."/>
            <person name="Yoon H.S."/>
        </authorList>
    </citation>
    <scope>NUCLEOTIDE SEQUENCE [LARGE SCALE GENOMIC DNA]</scope>
    <source>
        <strain evidence="3 4">DBV 063 E5</strain>
    </source>
</reference>
<accession>A0AAV9IVW6</accession>
<dbReference type="Pfam" id="PF08698">
    <property type="entry name" value="Fcf2"/>
    <property type="match status" value="1"/>
</dbReference>
<evidence type="ECO:0000313" key="3">
    <source>
        <dbReference type="EMBL" id="KAK4536472.1"/>
    </source>
</evidence>
<feature type="domain" description="Fcf2 pre-rRNA processing C-terminal" evidence="2">
    <location>
        <begin position="71"/>
        <end position="169"/>
    </location>
</feature>
<evidence type="ECO:0000256" key="1">
    <source>
        <dbReference type="SAM" id="MobiDB-lite"/>
    </source>
</evidence>
<name>A0AAV9IVW6_CYACA</name>
<feature type="region of interest" description="Disordered" evidence="1">
    <location>
        <begin position="30"/>
        <end position="72"/>
    </location>
</feature>
<comment type="caution">
    <text evidence="3">The sequence shown here is derived from an EMBL/GenBank/DDBJ whole genome shotgun (WGS) entry which is preliminary data.</text>
</comment>
<dbReference type="InterPro" id="IPR014810">
    <property type="entry name" value="Fcf2_C"/>
</dbReference>
<feature type="compositionally biased region" description="Low complexity" evidence="1">
    <location>
        <begin position="46"/>
        <end position="57"/>
    </location>
</feature>
<evidence type="ECO:0000313" key="4">
    <source>
        <dbReference type="Proteomes" id="UP001301350"/>
    </source>
</evidence>
<evidence type="ECO:0000259" key="2">
    <source>
        <dbReference type="Pfam" id="PF08698"/>
    </source>
</evidence>
<feature type="compositionally biased region" description="Basic residues" evidence="1">
    <location>
        <begin position="184"/>
        <end position="196"/>
    </location>
</feature>
<keyword evidence="4" id="KW-1185">Reference proteome</keyword>
<gene>
    <name evidence="3" type="ORF">CDCA_CDCA08G2497</name>
</gene>
<feature type="region of interest" description="Disordered" evidence="1">
    <location>
        <begin position="174"/>
        <end position="196"/>
    </location>
</feature>
<organism evidence="3 4">
    <name type="scientific">Cyanidium caldarium</name>
    <name type="common">Red alga</name>
    <dbReference type="NCBI Taxonomy" id="2771"/>
    <lineage>
        <taxon>Eukaryota</taxon>
        <taxon>Rhodophyta</taxon>
        <taxon>Bangiophyceae</taxon>
        <taxon>Cyanidiales</taxon>
        <taxon>Cyanidiaceae</taxon>
        <taxon>Cyanidium</taxon>
    </lineage>
</organism>
<protein>
    <recommendedName>
        <fullName evidence="2">Fcf2 pre-rRNA processing C-terminal domain-containing protein</fullName>
    </recommendedName>
</protein>